<feature type="region of interest" description="Disordered" evidence="1">
    <location>
        <begin position="378"/>
        <end position="421"/>
    </location>
</feature>
<evidence type="ECO:0000256" key="1">
    <source>
        <dbReference type="SAM" id="MobiDB-lite"/>
    </source>
</evidence>
<reference evidence="2" key="1">
    <citation type="journal article" date="2021" name="PeerJ">
        <title>Extensive microbial diversity within the chicken gut microbiome revealed by metagenomics and culture.</title>
        <authorList>
            <person name="Gilroy R."/>
            <person name="Ravi A."/>
            <person name="Getino M."/>
            <person name="Pursley I."/>
            <person name="Horton D.L."/>
            <person name="Alikhan N.F."/>
            <person name="Baker D."/>
            <person name="Gharbi K."/>
            <person name="Hall N."/>
            <person name="Watson M."/>
            <person name="Adriaenssens E.M."/>
            <person name="Foster-Nyarko E."/>
            <person name="Jarju S."/>
            <person name="Secka A."/>
            <person name="Antonio M."/>
            <person name="Oren A."/>
            <person name="Chaudhuri R.R."/>
            <person name="La Ragione R."/>
            <person name="Hildebrand F."/>
            <person name="Pallen M.J."/>
        </authorList>
    </citation>
    <scope>NUCLEOTIDE SEQUENCE</scope>
    <source>
        <strain evidence="2">378</strain>
    </source>
</reference>
<evidence type="ECO:0000313" key="2">
    <source>
        <dbReference type="EMBL" id="MBU3843898.1"/>
    </source>
</evidence>
<sequence>MSESVLGAASNTTSAESLLGNLDALSASTTTTTDAANAAHTTLTSVQEQNGKISSRSFVPPQQVPSSFPYWFSSKNYQHISVAVQLRHMGLGTALDLSGLHKKFGTSKAIYAKAYALLESVGLVKREGNFMRSVPLNANEVFPLQEQINFYEQHCHDEPIALPYFGTALESRALNNKQALLLGTLQHLTCMPVKDITAYVKVTPKDIDYVCNILQQLEMAQLLNINGEPWIFYRTSVPAPLGGGDIWPQIYVNPVSGSKAPLASTPSGKEGDLFAGMAETQGALWFSSSSSSSSSDTSSVEAKNQWASSVEAKSKASSTSASSSSSKVKATGKETQTAVMAADKPSTGKAAHQEASSSLDAKSVSTKEVVASFTASRQQKAAASRRAVNAKTQAKGKAKAAKAPAAKTAAQSTKHSESLAKPVQSSLRKVVVAPPTVEEVLSYFNSSSCDSLRTLRQQGLLGPAAKIFWEHYNEQQWQNNTGEPIANWHRLLGTAFTPNGCLRLFAQEVQQGSYKPQATSNNTPESVAETKAEAVTAKVAADTTASVGSAVKASEADNSSDAAEVSSTEEDDEVENQPLPADYYSESEVAVAAESDANTIPAESVAESKSETVVAAGATSDTTHGERGGAGVVTVLKRVADTASESAAAVVASPEAVNSALKASEADNCSDAAEVSSTEEDDEVENQPLPADYYSESEVAVAAASEANAVTAGSVAETKGVAAVDTAAHGESGGAGAVTVIKRVADTASESAAAVVASPAAVNSALKAPDAEISSSDNEVSSTEEEDEVEKQSLPADQHSESEVAVAAASDTTAVTADSVAESKSAAVDAADTAHGESVGTGAVRHSLLSLDLVVQRLQQHFAGNRTADANDTDAE</sequence>
<feature type="compositionally biased region" description="Low complexity" evidence="1">
    <location>
        <begin position="772"/>
        <end position="781"/>
    </location>
</feature>
<evidence type="ECO:0000313" key="3">
    <source>
        <dbReference type="Proteomes" id="UP000733611"/>
    </source>
</evidence>
<feature type="compositionally biased region" description="Low complexity" evidence="1">
    <location>
        <begin position="556"/>
        <end position="566"/>
    </location>
</feature>
<protein>
    <submittedName>
        <fullName evidence="2">Uncharacterized protein</fullName>
    </submittedName>
</protein>
<feature type="region of interest" description="Disordered" evidence="1">
    <location>
        <begin position="759"/>
        <end position="838"/>
    </location>
</feature>
<dbReference type="Proteomes" id="UP000733611">
    <property type="component" value="Unassembled WGS sequence"/>
</dbReference>
<accession>A0A948WYL0</accession>
<gene>
    <name evidence="2" type="ORF">H9847_03370</name>
</gene>
<dbReference type="AlphaFoldDB" id="A0A948WYL0"/>
<feature type="compositionally biased region" description="Low complexity" evidence="1">
    <location>
        <begin position="803"/>
        <end position="823"/>
    </location>
</feature>
<reference evidence="2" key="2">
    <citation type="submission" date="2021-04" db="EMBL/GenBank/DDBJ databases">
        <authorList>
            <person name="Gilroy R."/>
        </authorList>
    </citation>
    <scope>NUCLEOTIDE SEQUENCE</scope>
    <source>
        <strain evidence="2">378</strain>
    </source>
</reference>
<comment type="caution">
    <text evidence="2">The sequence shown here is derived from an EMBL/GenBank/DDBJ whole genome shotgun (WGS) entry which is preliminary data.</text>
</comment>
<feature type="compositionally biased region" description="Low complexity" evidence="1">
    <location>
        <begin position="378"/>
        <end position="393"/>
    </location>
</feature>
<organism evidence="2 3">
    <name type="scientific">Candidatus Anaerobiospirillum pullicola</name>
    <dbReference type="NCBI Taxonomy" id="2838451"/>
    <lineage>
        <taxon>Bacteria</taxon>
        <taxon>Pseudomonadati</taxon>
        <taxon>Pseudomonadota</taxon>
        <taxon>Gammaproteobacteria</taxon>
        <taxon>Aeromonadales</taxon>
        <taxon>Succinivibrionaceae</taxon>
        <taxon>Anaerobiospirillum</taxon>
    </lineage>
</organism>
<feature type="region of interest" description="Disordered" evidence="1">
    <location>
        <begin position="547"/>
        <end position="629"/>
    </location>
</feature>
<feature type="compositionally biased region" description="Low complexity" evidence="1">
    <location>
        <begin position="586"/>
        <end position="595"/>
    </location>
</feature>
<feature type="compositionally biased region" description="Low complexity" evidence="1">
    <location>
        <begin position="401"/>
        <end position="413"/>
    </location>
</feature>
<name>A0A948WYL0_9GAMM</name>
<feature type="region of interest" description="Disordered" evidence="1">
    <location>
        <begin position="662"/>
        <end position="687"/>
    </location>
</feature>
<proteinExistence type="predicted"/>
<feature type="compositionally biased region" description="Low complexity" evidence="1">
    <location>
        <begin position="307"/>
        <end position="329"/>
    </location>
</feature>
<dbReference type="EMBL" id="JAHLFE010000063">
    <property type="protein sequence ID" value="MBU3843898.1"/>
    <property type="molecule type" value="Genomic_DNA"/>
</dbReference>
<feature type="region of interest" description="Disordered" evidence="1">
    <location>
        <begin position="307"/>
        <end position="361"/>
    </location>
</feature>